<name>A0A9P8CUC6_9HYPO</name>
<comment type="similarity">
    <text evidence="1">Belongs to the short-chain dehydrogenases/reductases (SDR) family.</text>
</comment>
<dbReference type="RefSeq" id="XP_046122854.1">
    <property type="nucleotide sequence ID" value="XM_046267254.1"/>
</dbReference>
<dbReference type="InterPro" id="IPR002347">
    <property type="entry name" value="SDR_fam"/>
</dbReference>
<evidence type="ECO:0000256" key="3">
    <source>
        <dbReference type="ARBA" id="ARBA00023002"/>
    </source>
</evidence>
<reference evidence="5" key="1">
    <citation type="journal article" date="2021" name="IMA Fungus">
        <title>Genomic characterization of three marine fungi, including Emericellopsis atlantica sp. nov. with signatures of a generalist lifestyle and marine biomass degradation.</title>
        <authorList>
            <person name="Hagestad O.C."/>
            <person name="Hou L."/>
            <person name="Andersen J.H."/>
            <person name="Hansen E.H."/>
            <person name="Altermark B."/>
            <person name="Li C."/>
            <person name="Kuhnert E."/>
            <person name="Cox R.J."/>
            <person name="Crous P.W."/>
            <person name="Spatafora J.W."/>
            <person name="Lail K."/>
            <person name="Amirebrahimi M."/>
            <person name="Lipzen A."/>
            <person name="Pangilinan J."/>
            <person name="Andreopoulos W."/>
            <person name="Hayes R.D."/>
            <person name="Ng V."/>
            <person name="Grigoriev I.V."/>
            <person name="Jackson S.A."/>
            <person name="Sutton T.D.S."/>
            <person name="Dobson A.D.W."/>
            <person name="Rama T."/>
        </authorList>
    </citation>
    <scope>NUCLEOTIDE SEQUENCE</scope>
    <source>
        <strain evidence="5">TS7</strain>
    </source>
</reference>
<dbReference type="GO" id="GO:0016616">
    <property type="term" value="F:oxidoreductase activity, acting on the CH-OH group of donors, NAD or NADP as acceptor"/>
    <property type="evidence" value="ECO:0007669"/>
    <property type="project" value="TreeGrafter"/>
</dbReference>
<dbReference type="OrthoDB" id="47007at2759"/>
<dbReference type="InterPro" id="IPR020904">
    <property type="entry name" value="Sc_DH/Rdtase_CS"/>
</dbReference>
<evidence type="ECO:0000313" key="5">
    <source>
        <dbReference type="EMBL" id="KAG9258930.1"/>
    </source>
</evidence>
<dbReference type="EMBL" id="MU251242">
    <property type="protein sequence ID" value="KAG9258930.1"/>
    <property type="molecule type" value="Genomic_DNA"/>
</dbReference>
<gene>
    <name evidence="5" type="ORF">F5Z01DRAFT_9684</name>
</gene>
<comment type="caution">
    <text evidence="5">The sequence shown here is derived from an EMBL/GenBank/DDBJ whole genome shotgun (WGS) entry which is preliminary data.</text>
</comment>
<dbReference type="SUPFAM" id="SSF51735">
    <property type="entry name" value="NAD(P)-binding Rossmann-fold domains"/>
    <property type="match status" value="1"/>
</dbReference>
<dbReference type="PROSITE" id="PS00061">
    <property type="entry name" value="ADH_SHORT"/>
    <property type="match status" value="1"/>
</dbReference>
<organism evidence="5 6">
    <name type="scientific">Emericellopsis atlantica</name>
    <dbReference type="NCBI Taxonomy" id="2614577"/>
    <lineage>
        <taxon>Eukaryota</taxon>
        <taxon>Fungi</taxon>
        <taxon>Dikarya</taxon>
        <taxon>Ascomycota</taxon>
        <taxon>Pezizomycotina</taxon>
        <taxon>Sordariomycetes</taxon>
        <taxon>Hypocreomycetidae</taxon>
        <taxon>Hypocreales</taxon>
        <taxon>Bionectriaceae</taxon>
        <taxon>Emericellopsis</taxon>
    </lineage>
</organism>
<dbReference type="Proteomes" id="UP000887229">
    <property type="component" value="Unassembled WGS sequence"/>
</dbReference>
<keyword evidence="6" id="KW-1185">Reference proteome</keyword>
<evidence type="ECO:0000256" key="2">
    <source>
        <dbReference type="ARBA" id="ARBA00022857"/>
    </source>
</evidence>
<proteinExistence type="inferred from homology"/>
<dbReference type="AlphaFoldDB" id="A0A9P8CUC6"/>
<dbReference type="InterPro" id="IPR036291">
    <property type="entry name" value="NAD(P)-bd_dom_sf"/>
</dbReference>
<dbReference type="Pfam" id="PF13561">
    <property type="entry name" value="adh_short_C2"/>
    <property type="match status" value="1"/>
</dbReference>
<evidence type="ECO:0000256" key="1">
    <source>
        <dbReference type="ARBA" id="ARBA00006484"/>
    </source>
</evidence>
<dbReference type="FunFam" id="3.40.50.720:FF:000084">
    <property type="entry name" value="Short-chain dehydrogenase reductase"/>
    <property type="match status" value="1"/>
</dbReference>
<keyword evidence="3" id="KW-0560">Oxidoreductase</keyword>
<dbReference type="PRINTS" id="PR00081">
    <property type="entry name" value="GDHRDH"/>
</dbReference>
<dbReference type="PANTHER" id="PTHR42760">
    <property type="entry name" value="SHORT-CHAIN DEHYDROGENASES/REDUCTASES FAMILY MEMBER"/>
    <property type="match status" value="1"/>
</dbReference>
<dbReference type="GeneID" id="70298157"/>
<feature type="region of interest" description="Disordered" evidence="4">
    <location>
        <begin position="1"/>
        <end position="20"/>
    </location>
</feature>
<dbReference type="PRINTS" id="PR00080">
    <property type="entry name" value="SDRFAMILY"/>
</dbReference>
<dbReference type="Gene3D" id="3.40.50.720">
    <property type="entry name" value="NAD(P)-binding Rossmann-like Domain"/>
    <property type="match status" value="1"/>
</dbReference>
<keyword evidence="2" id="KW-0521">NADP</keyword>
<dbReference type="PANTHER" id="PTHR42760:SF115">
    <property type="entry name" value="3-OXOACYL-[ACYL-CARRIER-PROTEIN] REDUCTASE FABG"/>
    <property type="match status" value="1"/>
</dbReference>
<evidence type="ECO:0000256" key="4">
    <source>
        <dbReference type="SAM" id="MobiDB-lite"/>
    </source>
</evidence>
<accession>A0A9P8CUC6</accession>
<protein>
    <submittedName>
        <fullName evidence="5">Oxidoreductase</fullName>
    </submittedName>
</protein>
<evidence type="ECO:0000313" key="6">
    <source>
        <dbReference type="Proteomes" id="UP000887229"/>
    </source>
</evidence>
<sequence>MSDRDNLAKRAIPHMTLSNPTTHPVLPSSAYAAPFDSSAGRFAVTGTAILTGGTGEIGFASSRALLQHGLQNLMLFDLAPSTDKVDQLRQEFPQSKIEILHVNVADEEDVARAVDRTIEMFGALNALVCFAGIVGCVHALDMPIAQWRKVVDVNTTGSFICAQAAARKMVAQGTGGRIIFTASISAHRVNYPQPQAAYNASKAALVNLKSSLAAEWATYGIMVNSISPGYMDTVLNEGEGLKEARDSWCGRNPMGRMGLPEEVAGSVVMLVSRAGKYINGADIVIDGGGIVF</sequence>